<proteinExistence type="inferred from homology"/>
<comment type="similarity">
    <text evidence="1">Belongs to the glycosyltransferase 2 family.</text>
</comment>
<organism evidence="5 6">
    <name type="scientific">Kibdelosporangium philippinense</name>
    <dbReference type="NCBI Taxonomy" id="211113"/>
    <lineage>
        <taxon>Bacteria</taxon>
        <taxon>Bacillati</taxon>
        <taxon>Actinomycetota</taxon>
        <taxon>Actinomycetes</taxon>
        <taxon>Pseudonocardiales</taxon>
        <taxon>Pseudonocardiaceae</taxon>
        <taxon>Kibdelosporangium</taxon>
    </lineage>
</organism>
<evidence type="ECO:0000313" key="6">
    <source>
        <dbReference type="Proteomes" id="UP001521150"/>
    </source>
</evidence>
<feature type="transmembrane region" description="Helical" evidence="2">
    <location>
        <begin position="247"/>
        <end position="266"/>
    </location>
</feature>
<dbReference type="Pfam" id="PF00535">
    <property type="entry name" value="Glycos_transf_2"/>
    <property type="match status" value="1"/>
</dbReference>
<evidence type="ECO:0000259" key="4">
    <source>
        <dbReference type="Pfam" id="PF26629"/>
    </source>
</evidence>
<keyword evidence="2" id="KW-0472">Membrane</keyword>
<feature type="domain" description="Glycosyltransferase 2-like" evidence="3">
    <location>
        <begin position="22"/>
        <end position="179"/>
    </location>
</feature>
<feature type="transmembrane region" description="Helical" evidence="2">
    <location>
        <begin position="333"/>
        <end position="356"/>
    </location>
</feature>
<dbReference type="PANTHER" id="PTHR48090:SF7">
    <property type="entry name" value="RFBJ PROTEIN"/>
    <property type="match status" value="1"/>
</dbReference>
<sequence>MTLSNQLEQDSARTEADVLELTIVLPCLNEAETLEICVRKATQSLERLGVKGEVVVADNGSTDGSQDIARANGARVVDVPRRGYGAALMAGIEAADGKYVLMADADDSYALDDIEGFLVELRKGADLVMGNRFQGGIAPGAMPFLHRYLGNPVLSKLGKVFFRIPVGDFHCGIRAFRRDRMLELGLRTSGMEFASEMVVRSALNHRKIAEVPTTLRPDGRSRAPHLRTWRDGWRHLRFLLAFSPRWLLYYPSAAFSLIGLVGLLWLSFGPQQVGGIGFGLQSMLAFATMFILGLQGTGLAVVARSYAAHLGLLPPPSGRMMERVAKASLERGVWIGSLLILLGIASFIVAILTWGATGFGALDVVETMRIPILGMVCIVSGFQMISVSFTLSLTKIGED</sequence>
<keyword evidence="2" id="KW-0812">Transmembrane</keyword>
<dbReference type="InterPro" id="IPR050256">
    <property type="entry name" value="Glycosyltransferase_2"/>
</dbReference>
<dbReference type="SUPFAM" id="SSF53448">
    <property type="entry name" value="Nucleotide-diphospho-sugar transferases"/>
    <property type="match status" value="1"/>
</dbReference>
<dbReference type="Proteomes" id="UP001521150">
    <property type="component" value="Unassembled WGS sequence"/>
</dbReference>
<dbReference type="CDD" id="cd04179">
    <property type="entry name" value="DPM_DPG-synthase_like"/>
    <property type="match status" value="1"/>
</dbReference>
<feature type="domain" description="Low-salt glycan biosynthesis hexosyltransferase Agl6 C-terminal transmembrane region" evidence="4">
    <location>
        <begin position="301"/>
        <end position="394"/>
    </location>
</feature>
<evidence type="ECO:0000313" key="5">
    <source>
        <dbReference type="EMBL" id="MCE7008861.1"/>
    </source>
</evidence>
<dbReference type="Gene3D" id="3.90.550.10">
    <property type="entry name" value="Spore Coat Polysaccharide Biosynthesis Protein SpsA, Chain A"/>
    <property type="match status" value="1"/>
</dbReference>
<evidence type="ECO:0000259" key="3">
    <source>
        <dbReference type="Pfam" id="PF00535"/>
    </source>
</evidence>
<dbReference type="InterPro" id="IPR001173">
    <property type="entry name" value="Glyco_trans_2-like"/>
</dbReference>
<feature type="transmembrane region" description="Helical" evidence="2">
    <location>
        <begin position="286"/>
        <end position="312"/>
    </location>
</feature>
<comment type="caution">
    <text evidence="5">The sequence shown here is derived from an EMBL/GenBank/DDBJ whole genome shotgun (WGS) entry which is preliminary data.</text>
</comment>
<protein>
    <submittedName>
        <fullName evidence="5">Glycosyltransferase family 2 protein</fullName>
    </submittedName>
</protein>
<dbReference type="InterPro" id="IPR029044">
    <property type="entry name" value="Nucleotide-diphossugar_trans"/>
</dbReference>
<keyword evidence="6" id="KW-1185">Reference proteome</keyword>
<feature type="transmembrane region" description="Helical" evidence="2">
    <location>
        <begin position="368"/>
        <end position="393"/>
    </location>
</feature>
<dbReference type="RefSeq" id="WP_233730317.1">
    <property type="nucleotide sequence ID" value="NZ_JAJVCN010000003.1"/>
</dbReference>
<dbReference type="Pfam" id="PF26629">
    <property type="entry name" value="GT2_TM_C"/>
    <property type="match status" value="1"/>
</dbReference>
<gene>
    <name evidence="5" type="ORF">LWC34_39530</name>
</gene>
<evidence type="ECO:0000256" key="2">
    <source>
        <dbReference type="SAM" id="Phobius"/>
    </source>
</evidence>
<dbReference type="PANTHER" id="PTHR48090">
    <property type="entry name" value="UNDECAPRENYL-PHOSPHATE 4-DEOXY-4-FORMAMIDO-L-ARABINOSE TRANSFERASE-RELATED"/>
    <property type="match status" value="1"/>
</dbReference>
<dbReference type="EMBL" id="JAJVCN010000003">
    <property type="protein sequence ID" value="MCE7008861.1"/>
    <property type="molecule type" value="Genomic_DNA"/>
</dbReference>
<name>A0ABS8ZQF8_9PSEU</name>
<keyword evidence="2" id="KW-1133">Transmembrane helix</keyword>
<accession>A0ABS8ZQF8</accession>
<dbReference type="InterPro" id="IPR058718">
    <property type="entry name" value="Agl6_TM_C"/>
</dbReference>
<evidence type="ECO:0000256" key="1">
    <source>
        <dbReference type="ARBA" id="ARBA00006739"/>
    </source>
</evidence>
<reference evidence="5 6" key="1">
    <citation type="submission" date="2021-12" db="EMBL/GenBank/DDBJ databases">
        <title>Genome sequence of Kibdelosporangium philippinense ATCC 49844.</title>
        <authorList>
            <person name="Fedorov E.A."/>
            <person name="Omeragic M."/>
            <person name="Shalygina K.F."/>
            <person name="Maclea K.S."/>
        </authorList>
    </citation>
    <scope>NUCLEOTIDE SEQUENCE [LARGE SCALE GENOMIC DNA]</scope>
    <source>
        <strain evidence="5 6">ATCC 49844</strain>
    </source>
</reference>